<dbReference type="FunCoup" id="E1Z376">
    <property type="interactions" value="1075"/>
</dbReference>
<comment type="subcellular location">
    <subcellularLocation>
        <location evidence="1">Mitochondrion membrane</location>
        <topology evidence="1">Multi-pass membrane protein</topology>
    </subcellularLocation>
</comment>
<dbReference type="OMA" id="MYVCYGA"/>
<dbReference type="Pfam" id="PF00153">
    <property type="entry name" value="Mito_carr"/>
    <property type="match status" value="3"/>
</dbReference>
<dbReference type="PANTHER" id="PTHR24089">
    <property type="entry name" value="SOLUTE CARRIER FAMILY 25"/>
    <property type="match status" value="1"/>
</dbReference>
<evidence type="ECO:0000256" key="11">
    <source>
        <dbReference type="RuleBase" id="RU000488"/>
    </source>
</evidence>
<dbReference type="KEGG" id="cvr:CHLNCDRAFT_18725"/>
<proteinExistence type="inferred from homology"/>
<keyword evidence="6" id="KW-1133">Transmembrane helix</keyword>
<dbReference type="SUPFAM" id="SSF103506">
    <property type="entry name" value="Mitochondrial carrier"/>
    <property type="match status" value="1"/>
</dbReference>
<evidence type="ECO:0000256" key="5">
    <source>
        <dbReference type="ARBA" id="ARBA00022737"/>
    </source>
</evidence>
<evidence type="ECO:0000256" key="3">
    <source>
        <dbReference type="ARBA" id="ARBA00022448"/>
    </source>
</evidence>
<comment type="similarity">
    <text evidence="2 11">Belongs to the mitochondrial carrier (TC 2.A.29) family.</text>
</comment>
<organism evidence="13">
    <name type="scientific">Chlorella variabilis</name>
    <name type="common">Green alga</name>
    <dbReference type="NCBI Taxonomy" id="554065"/>
    <lineage>
        <taxon>Eukaryota</taxon>
        <taxon>Viridiplantae</taxon>
        <taxon>Chlorophyta</taxon>
        <taxon>core chlorophytes</taxon>
        <taxon>Trebouxiophyceae</taxon>
        <taxon>Chlorellales</taxon>
        <taxon>Chlorellaceae</taxon>
        <taxon>Chlorella clade</taxon>
        <taxon>Chlorella</taxon>
    </lineage>
</organism>
<dbReference type="AlphaFoldDB" id="E1Z376"/>
<dbReference type="InterPro" id="IPR018108">
    <property type="entry name" value="MCP_transmembrane"/>
</dbReference>
<dbReference type="InterPro" id="IPR002067">
    <property type="entry name" value="MCP"/>
</dbReference>
<keyword evidence="7" id="KW-0496">Mitochondrion</keyword>
<keyword evidence="8 10" id="KW-0472">Membrane</keyword>
<dbReference type="RefSeq" id="XP_005851892.1">
    <property type="nucleotide sequence ID" value="XM_005851830.1"/>
</dbReference>
<evidence type="ECO:0000256" key="8">
    <source>
        <dbReference type="ARBA" id="ARBA00023136"/>
    </source>
</evidence>
<evidence type="ECO:0000256" key="2">
    <source>
        <dbReference type="ARBA" id="ARBA00006375"/>
    </source>
</evidence>
<feature type="repeat" description="Solcar" evidence="10">
    <location>
        <begin position="232"/>
        <end position="329"/>
    </location>
</feature>
<keyword evidence="3 11" id="KW-0813">Transport</keyword>
<feature type="repeat" description="Solcar" evidence="10">
    <location>
        <begin position="129"/>
        <end position="215"/>
    </location>
</feature>
<dbReference type="InParanoid" id="E1Z376"/>
<name>E1Z376_CHLVA</name>
<sequence>MSRRKKKGREPDPDEQQSLAPLEAHAALTACAGALAGAVARFVVGPLDVLKIRLQVQLEPIAAGAQTAHYTSMRQALVTIVKEEGIKGLWRGTVPGQLLTVPYTAVQFVALQQCKHLARQAGLQDSPHWQSAVPFVSGAVAGAAATMASYPFDLLRTTLAAQGEPPVYASMTEAARGIVRSNGVRGLYRGLGVTVLEIMPYAALQFGLYDAFNNTYDRIRAQLDPAHAGDPPSSMQAFVCGMAAGMLAKLGTHPLDVAKKRFQVAGLQRSTRYGQRVAPEAVRTLRQVVRDIAMKEGMPGLFKGAMPSILKAAPSAAVTFAAYDFFMRWLTMNNSQGAAAPDSGSSNARRRPLH</sequence>
<evidence type="ECO:0000256" key="7">
    <source>
        <dbReference type="ARBA" id="ARBA00023128"/>
    </source>
</evidence>
<dbReference type="Proteomes" id="UP000008141">
    <property type="component" value="Unassembled WGS sequence"/>
</dbReference>
<evidence type="ECO:0000256" key="6">
    <source>
        <dbReference type="ARBA" id="ARBA00022989"/>
    </source>
</evidence>
<protein>
    <recommendedName>
        <fullName evidence="14">Mitochondrial thiamine pyrophosphate carrier</fullName>
    </recommendedName>
</protein>
<dbReference type="Gene3D" id="1.50.40.10">
    <property type="entry name" value="Mitochondrial carrier domain"/>
    <property type="match status" value="1"/>
</dbReference>
<evidence type="ECO:0008006" key="14">
    <source>
        <dbReference type="Google" id="ProtNLM"/>
    </source>
</evidence>
<evidence type="ECO:0000256" key="1">
    <source>
        <dbReference type="ARBA" id="ARBA00004225"/>
    </source>
</evidence>
<evidence type="ECO:0000256" key="4">
    <source>
        <dbReference type="ARBA" id="ARBA00022692"/>
    </source>
</evidence>
<dbReference type="OrthoDB" id="18574at2759"/>
<gene>
    <name evidence="12" type="ORF">CHLNCDRAFT_18725</name>
</gene>
<evidence type="ECO:0000313" key="12">
    <source>
        <dbReference type="EMBL" id="EFN59790.1"/>
    </source>
</evidence>
<dbReference type="eggNOG" id="KOG0752">
    <property type="taxonomic scope" value="Eukaryota"/>
</dbReference>
<evidence type="ECO:0000256" key="9">
    <source>
        <dbReference type="ARBA" id="ARBA00055350"/>
    </source>
</evidence>
<dbReference type="GeneID" id="17359316"/>
<reference evidence="12 13" key="1">
    <citation type="journal article" date="2010" name="Plant Cell">
        <title>The Chlorella variabilis NC64A genome reveals adaptation to photosymbiosis, coevolution with viruses, and cryptic sex.</title>
        <authorList>
            <person name="Blanc G."/>
            <person name="Duncan G."/>
            <person name="Agarkova I."/>
            <person name="Borodovsky M."/>
            <person name="Gurnon J."/>
            <person name="Kuo A."/>
            <person name="Lindquist E."/>
            <person name="Lucas S."/>
            <person name="Pangilinan J."/>
            <person name="Polle J."/>
            <person name="Salamov A."/>
            <person name="Terry A."/>
            <person name="Yamada T."/>
            <person name="Dunigan D.D."/>
            <person name="Grigoriev I.V."/>
            <person name="Claverie J.M."/>
            <person name="Van Etten J.L."/>
        </authorList>
    </citation>
    <scope>NUCLEOTIDE SEQUENCE [LARGE SCALE GENOMIC DNA]</scope>
    <source>
        <strain evidence="12 13">NC64A</strain>
    </source>
</reference>
<evidence type="ECO:0000313" key="13">
    <source>
        <dbReference type="Proteomes" id="UP000008141"/>
    </source>
</evidence>
<dbReference type="EMBL" id="GL433835">
    <property type="protein sequence ID" value="EFN59790.1"/>
    <property type="molecule type" value="Genomic_DNA"/>
</dbReference>
<dbReference type="FunFam" id="1.50.40.10:FF:000011">
    <property type="entry name" value="Mitochondrial thiamine pyrophosphate carrier 1"/>
    <property type="match status" value="1"/>
</dbReference>
<comment type="function">
    <text evidence="9">Mitochondrial transporter that mediates uptake of thiamine diphosphate (ThDP) into mitochondria.</text>
</comment>
<keyword evidence="5" id="KW-0677">Repeat</keyword>
<dbReference type="GO" id="GO:0031966">
    <property type="term" value="C:mitochondrial membrane"/>
    <property type="evidence" value="ECO:0007669"/>
    <property type="project" value="UniProtKB-SubCell"/>
</dbReference>
<dbReference type="PRINTS" id="PR00926">
    <property type="entry name" value="MITOCARRIER"/>
</dbReference>
<evidence type="ECO:0000256" key="10">
    <source>
        <dbReference type="PROSITE-ProRule" id="PRU00282"/>
    </source>
</evidence>
<keyword evidence="13" id="KW-1185">Reference proteome</keyword>
<dbReference type="InterPro" id="IPR023395">
    <property type="entry name" value="MCP_dom_sf"/>
</dbReference>
<accession>E1Z376</accession>
<dbReference type="GO" id="GO:0090422">
    <property type="term" value="F:thiamine pyrophosphate transmembrane transporter activity"/>
    <property type="evidence" value="ECO:0007669"/>
    <property type="project" value="UniProtKB-ARBA"/>
</dbReference>
<keyword evidence="4 10" id="KW-0812">Transmembrane</keyword>
<feature type="repeat" description="Solcar" evidence="10">
    <location>
        <begin position="24"/>
        <end position="117"/>
    </location>
</feature>
<dbReference type="PROSITE" id="PS50920">
    <property type="entry name" value="SOLCAR"/>
    <property type="match status" value="3"/>
</dbReference>